<evidence type="ECO:0000256" key="3">
    <source>
        <dbReference type="ARBA" id="ARBA00022827"/>
    </source>
</evidence>
<dbReference type="InterPro" id="IPR016164">
    <property type="entry name" value="FAD-linked_Oxase-like_C"/>
</dbReference>
<name>A0A067N3I6_PLEO1</name>
<evidence type="ECO:0000259" key="5">
    <source>
        <dbReference type="PROSITE" id="PS51387"/>
    </source>
</evidence>
<evidence type="ECO:0000313" key="6">
    <source>
        <dbReference type="EMBL" id="KDQ22588.1"/>
    </source>
</evidence>
<dbReference type="AlphaFoldDB" id="A0A067N3I6"/>
<dbReference type="Pfam" id="PF01565">
    <property type="entry name" value="FAD_binding_4"/>
    <property type="match status" value="1"/>
</dbReference>
<dbReference type="EMBL" id="KL198014">
    <property type="protein sequence ID" value="KDQ22588.1"/>
    <property type="molecule type" value="Genomic_DNA"/>
</dbReference>
<accession>A0A067N3I6</accession>
<dbReference type="GO" id="GO:0071949">
    <property type="term" value="F:FAD binding"/>
    <property type="evidence" value="ECO:0007669"/>
    <property type="project" value="InterPro"/>
</dbReference>
<dbReference type="InterPro" id="IPR006094">
    <property type="entry name" value="Oxid_FAD_bind_N"/>
</dbReference>
<dbReference type="InterPro" id="IPR016169">
    <property type="entry name" value="FAD-bd_PCMH_sub2"/>
</dbReference>
<dbReference type="SUPFAM" id="SSF56176">
    <property type="entry name" value="FAD-binding/transporter-associated domain-like"/>
    <property type="match status" value="1"/>
</dbReference>
<dbReference type="GO" id="GO:0016491">
    <property type="term" value="F:oxidoreductase activity"/>
    <property type="evidence" value="ECO:0007669"/>
    <property type="project" value="UniProtKB-KW"/>
</dbReference>
<feature type="non-terminal residue" evidence="6">
    <location>
        <position position="1"/>
    </location>
</feature>
<dbReference type="InterPro" id="IPR016166">
    <property type="entry name" value="FAD-bd_PCMH"/>
</dbReference>
<dbReference type="PANTHER" id="PTHR42973:SF53">
    <property type="entry name" value="FAD-BINDING PCMH-TYPE DOMAIN-CONTAINING PROTEIN-RELATED"/>
    <property type="match status" value="1"/>
</dbReference>
<comment type="similarity">
    <text evidence="1">Belongs to the oxygen-dependent FAD-linked oxidoreductase family.</text>
</comment>
<gene>
    <name evidence="6" type="ORF">PLEOSDRAFT_1051406</name>
</gene>
<dbReference type="PROSITE" id="PS51387">
    <property type="entry name" value="FAD_PCMH"/>
    <property type="match status" value="1"/>
</dbReference>
<proteinExistence type="inferred from homology"/>
<keyword evidence="3" id="KW-0274">FAD</keyword>
<sequence length="466" mass="51059">CNALEDILTSSTILYPASSKYSAQSSTYYSLEQAAQKPACRIAPATTEDLSRLIKFATATRCEFAVRAGGHMSWEGSSNIGPNGFTIDLGGLKEVELKDDGKTVSIAPGLKWSEVYGFLKPHGLHTVGGRSSGVGVGGFLIGGGVSFLSTEMGLGSDNVLDYEVVLADGSIVHANESERSDLYWALKSGSTNYGIVTRFLMPTIPRPQIWGGSLFYHGSAGPRLFKQLATFTDRLKEDPHGMSAISVAWSPEMKDYAIWSPNVYLAPQAYPSPLFDGLQDIEPFQSTMRVADLGEITDEVDMLSPGGRNSQWFSVVFKNDAELPWDIQLKGREIFEPYHDRPGAAWAITVQPINEGMIAAGHKRGGNPLGLSVEDGDQLLLLGCVFWNDPQDSAVMKAKTQEYIKAATELARERGLLNKYIYLNYALDTQNVLESYGAGNLKKMREIKSKYDPDNLLEVWKGGWKL</sequence>
<evidence type="ECO:0000256" key="2">
    <source>
        <dbReference type="ARBA" id="ARBA00022630"/>
    </source>
</evidence>
<evidence type="ECO:0000256" key="1">
    <source>
        <dbReference type="ARBA" id="ARBA00005466"/>
    </source>
</evidence>
<dbReference type="InterPro" id="IPR036318">
    <property type="entry name" value="FAD-bd_PCMH-like_sf"/>
</dbReference>
<dbReference type="STRING" id="1137138.A0A067N3I6"/>
<feature type="domain" description="FAD-binding PCMH-type" evidence="5">
    <location>
        <begin position="34"/>
        <end position="206"/>
    </location>
</feature>
<dbReference type="Gene3D" id="3.30.465.10">
    <property type="match status" value="1"/>
</dbReference>
<keyword evidence="2" id="KW-0285">Flavoprotein</keyword>
<dbReference type="HOGENOM" id="CLU_018354_1_2_1"/>
<dbReference type="InterPro" id="IPR050416">
    <property type="entry name" value="FAD-linked_Oxidoreductase"/>
</dbReference>
<dbReference type="OrthoDB" id="2151789at2759"/>
<reference evidence="7" key="1">
    <citation type="journal article" date="2014" name="Proc. Natl. Acad. Sci. U.S.A.">
        <title>Extensive sampling of basidiomycete genomes demonstrates inadequacy of the white-rot/brown-rot paradigm for wood decay fungi.</title>
        <authorList>
            <person name="Riley R."/>
            <person name="Salamov A.A."/>
            <person name="Brown D.W."/>
            <person name="Nagy L.G."/>
            <person name="Floudas D."/>
            <person name="Held B.W."/>
            <person name="Levasseur A."/>
            <person name="Lombard V."/>
            <person name="Morin E."/>
            <person name="Otillar R."/>
            <person name="Lindquist E.A."/>
            <person name="Sun H."/>
            <person name="LaButti K.M."/>
            <person name="Schmutz J."/>
            <person name="Jabbour D."/>
            <person name="Luo H."/>
            <person name="Baker S.E."/>
            <person name="Pisabarro A.G."/>
            <person name="Walton J.D."/>
            <person name="Blanchette R.A."/>
            <person name="Henrissat B."/>
            <person name="Martin F."/>
            <person name="Cullen D."/>
            <person name="Hibbett D.S."/>
            <person name="Grigoriev I.V."/>
        </authorList>
    </citation>
    <scope>NUCLEOTIDE SEQUENCE [LARGE SCALE GENOMIC DNA]</scope>
    <source>
        <strain evidence="7">PC15</strain>
    </source>
</reference>
<dbReference type="SUPFAM" id="SSF55103">
    <property type="entry name" value="FAD-linked oxidases, C-terminal domain"/>
    <property type="match status" value="1"/>
</dbReference>
<dbReference type="VEuPathDB" id="FungiDB:PLEOSDRAFT_1051406"/>
<keyword evidence="4" id="KW-0560">Oxidoreductase</keyword>
<dbReference type="InParanoid" id="A0A067N3I6"/>
<dbReference type="Proteomes" id="UP000027073">
    <property type="component" value="Unassembled WGS sequence"/>
</dbReference>
<organism evidence="6 7">
    <name type="scientific">Pleurotus ostreatus (strain PC15)</name>
    <name type="common">Oyster mushroom</name>
    <dbReference type="NCBI Taxonomy" id="1137138"/>
    <lineage>
        <taxon>Eukaryota</taxon>
        <taxon>Fungi</taxon>
        <taxon>Dikarya</taxon>
        <taxon>Basidiomycota</taxon>
        <taxon>Agaricomycotina</taxon>
        <taxon>Agaricomycetes</taxon>
        <taxon>Agaricomycetidae</taxon>
        <taxon>Agaricales</taxon>
        <taxon>Pleurotineae</taxon>
        <taxon>Pleurotaceae</taxon>
        <taxon>Pleurotus</taxon>
    </lineage>
</organism>
<protein>
    <recommendedName>
        <fullName evidence="5">FAD-binding PCMH-type domain-containing protein</fullName>
    </recommendedName>
</protein>
<dbReference type="PANTHER" id="PTHR42973">
    <property type="entry name" value="BINDING OXIDOREDUCTASE, PUTATIVE (AFU_ORTHOLOGUE AFUA_1G17690)-RELATED"/>
    <property type="match status" value="1"/>
</dbReference>
<evidence type="ECO:0000256" key="4">
    <source>
        <dbReference type="ARBA" id="ARBA00023002"/>
    </source>
</evidence>
<evidence type="ECO:0000313" key="7">
    <source>
        <dbReference type="Proteomes" id="UP000027073"/>
    </source>
</evidence>